<feature type="domain" description="AMP-binding enzyme C-terminal" evidence="2">
    <location>
        <begin position="444"/>
        <end position="519"/>
    </location>
</feature>
<gene>
    <name evidence="3" type="ORF">FDV58_06920</name>
</gene>
<dbReference type="InterPro" id="IPR045851">
    <property type="entry name" value="AMP-bd_C_sf"/>
</dbReference>
<dbReference type="Gene3D" id="3.40.50.12780">
    <property type="entry name" value="N-terminal domain of ligase-like"/>
    <property type="match status" value="1"/>
</dbReference>
<keyword evidence="3" id="KW-0436">Ligase</keyword>
<evidence type="ECO:0000313" key="3">
    <source>
        <dbReference type="EMBL" id="TKV82226.1"/>
    </source>
</evidence>
<dbReference type="RefSeq" id="WP_137477478.1">
    <property type="nucleotide sequence ID" value="NZ_SZZP01000004.1"/>
</dbReference>
<dbReference type="Pfam" id="PF00501">
    <property type="entry name" value="AMP-binding"/>
    <property type="match status" value="1"/>
</dbReference>
<feature type="domain" description="AMP-dependent synthetase/ligase" evidence="1">
    <location>
        <begin position="34"/>
        <end position="393"/>
    </location>
</feature>
<dbReference type="SUPFAM" id="SSF56801">
    <property type="entry name" value="Acetyl-CoA synthetase-like"/>
    <property type="match status" value="1"/>
</dbReference>
<evidence type="ECO:0000259" key="2">
    <source>
        <dbReference type="Pfam" id="PF13193"/>
    </source>
</evidence>
<reference evidence="3 4" key="1">
    <citation type="submission" date="2019-05" db="EMBL/GenBank/DDBJ databases">
        <title>Draft Genome of Bradyrhizobium elkanii strain SEMIA 938, Used in Commercial Inoculants for Lupinus spp. in Brazil.</title>
        <authorList>
            <person name="Hungria M."/>
            <person name="Delamuta J.R.M."/>
            <person name="Ribeiro R.A."/>
            <person name="Nogueira M.A."/>
        </authorList>
    </citation>
    <scope>NUCLEOTIDE SEQUENCE [LARGE SCALE GENOMIC DNA]</scope>
    <source>
        <strain evidence="3 4">Semia 938</strain>
    </source>
</reference>
<dbReference type="InterPro" id="IPR000873">
    <property type="entry name" value="AMP-dep_synth/lig_dom"/>
</dbReference>
<name>A0A4U6SBS2_BRAEL</name>
<dbReference type="PANTHER" id="PTHR43767">
    <property type="entry name" value="LONG-CHAIN-FATTY-ACID--COA LIGASE"/>
    <property type="match status" value="1"/>
</dbReference>
<dbReference type="InterPro" id="IPR025110">
    <property type="entry name" value="AMP-bd_C"/>
</dbReference>
<proteinExistence type="predicted"/>
<dbReference type="Gene3D" id="3.30.300.30">
    <property type="match status" value="1"/>
</dbReference>
<dbReference type="EMBL" id="SZZP01000004">
    <property type="protein sequence ID" value="TKV82226.1"/>
    <property type="molecule type" value="Genomic_DNA"/>
</dbReference>
<dbReference type="GO" id="GO:0016878">
    <property type="term" value="F:acid-thiol ligase activity"/>
    <property type="evidence" value="ECO:0007669"/>
    <property type="project" value="UniProtKB-ARBA"/>
</dbReference>
<organism evidence="3 4">
    <name type="scientific">Bradyrhizobium elkanii</name>
    <dbReference type="NCBI Taxonomy" id="29448"/>
    <lineage>
        <taxon>Bacteria</taxon>
        <taxon>Pseudomonadati</taxon>
        <taxon>Pseudomonadota</taxon>
        <taxon>Alphaproteobacteria</taxon>
        <taxon>Hyphomicrobiales</taxon>
        <taxon>Nitrobacteraceae</taxon>
        <taxon>Bradyrhizobium</taxon>
    </lineage>
</organism>
<dbReference type="InterPro" id="IPR050237">
    <property type="entry name" value="ATP-dep_AMP-bd_enzyme"/>
</dbReference>
<dbReference type="InterPro" id="IPR020845">
    <property type="entry name" value="AMP-binding_CS"/>
</dbReference>
<evidence type="ECO:0000313" key="4">
    <source>
        <dbReference type="Proteomes" id="UP000305095"/>
    </source>
</evidence>
<evidence type="ECO:0000259" key="1">
    <source>
        <dbReference type="Pfam" id="PF00501"/>
    </source>
</evidence>
<accession>A0A4U6SBS2</accession>
<sequence>MTGAIPKERHDVAVAEADARRVPERDEAVLRYVLERRAALHPDRPFLRFADGTATTYSAFCRSVQSLAVGLAFIGVKQGDTVNVWLPNTVDIVRAWFAINWLGAIYVPINTAYRGNLLSHVLVNGGARVLLANSGLVDRLRDIDCGSIETIVVDGEPAAEIEGKRLLPLAALDLDPADLPALARPIEPWDPQSIVYTSGTTGRSKGVVSSYAHMWHMCGPAAYPMLDETDSVLCFLPFFHIGGTLPVSAMLNRGGVVGLGGDFTTDRFWPTVHATQATYTILLGVMSSFIAKLPPSDADRKHTLKKVTMIPLPGDSQAFAERFGVDVWTLFNMTELNTPIVSACNPQVPGTCGKGRPGNALRIVDDHDREVAPGEIGELIIRSDAPWALNSGYFKNPEATAQAWRNGWFHTGDAFRRDGDGNFFFVDRIKDAIRRRGENISSFEVEAEILSHPAIRECAVVAVSNELAEDDVLAIVAPAPGAVVKPEGLLEFLKARLAHFMIPRYVRIVAELPRTPTQKVEKYVLRQQGVTADTWDREKAGIRIKREKLTN</sequence>
<dbReference type="Proteomes" id="UP000305095">
    <property type="component" value="Unassembled WGS sequence"/>
</dbReference>
<dbReference type="AlphaFoldDB" id="A0A4U6SBS2"/>
<comment type="caution">
    <text evidence="3">The sequence shown here is derived from an EMBL/GenBank/DDBJ whole genome shotgun (WGS) entry which is preliminary data.</text>
</comment>
<protein>
    <submittedName>
        <fullName evidence="3">ATP-dependent acyl-CoA ligase</fullName>
    </submittedName>
</protein>
<dbReference type="InterPro" id="IPR042099">
    <property type="entry name" value="ANL_N_sf"/>
</dbReference>
<dbReference type="PANTHER" id="PTHR43767:SF1">
    <property type="entry name" value="NONRIBOSOMAL PEPTIDE SYNTHASE PES1 (EUROFUNG)-RELATED"/>
    <property type="match status" value="1"/>
</dbReference>
<dbReference type="PROSITE" id="PS00455">
    <property type="entry name" value="AMP_BINDING"/>
    <property type="match status" value="1"/>
</dbReference>
<dbReference type="Pfam" id="PF13193">
    <property type="entry name" value="AMP-binding_C"/>
    <property type="match status" value="1"/>
</dbReference>